<evidence type="ECO:0000313" key="8">
    <source>
        <dbReference type="RefSeq" id="XP_038846192.1"/>
    </source>
</evidence>
<dbReference type="InterPro" id="IPR036179">
    <property type="entry name" value="Ig-like_dom_sf"/>
</dbReference>
<dbReference type="AlphaFoldDB" id="A0A8U0QMX0"/>
<name>A0A8U0QMX0_SALNM</name>
<dbReference type="PANTHER" id="PTHR11481">
    <property type="entry name" value="IMMUNOGLOBULIN FC RECEPTOR"/>
    <property type="match status" value="1"/>
</dbReference>
<dbReference type="GO" id="GO:0006955">
    <property type="term" value="P:immune response"/>
    <property type="evidence" value="ECO:0007669"/>
    <property type="project" value="TreeGrafter"/>
</dbReference>
<dbReference type="InterPro" id="IPR003598">
    <property type="entry name" value="Ig_sub2"/>
</dbReference>
<evidence type="ECO:0000256" key="2">
    <source>
        <dbReference type="ARBA" id="ARBA00023157"/>
    </source>
</evidence>
<dbReference type="InterPro" id="IPR007110">
    <property type="entry name" value="Ig-like_dom"/>
</dbReference>
<feature type="region of interest" description="Disordered" evidence="3">
    <location>
        <begin position="477"/>
        <end position="613"/>
    </location>
</feature>
<dbReference type="GeneID" id="120045390"/>
<dbReference type="SUPFAM" id="SSF48726">
    <property type="entry name" value="Immunoglobulin"/>
    <property type="match status" value="1"/>
</dbReference>
<dbReference type="PANTHER" id="PTHR11481:SF64">
    <property type="entry name" value="FC RECEPTOR-LIKE PROTEIN 4"/>
    <property type="match status" value="1"/>
</dbReference>
<dbReference type="KEGG" id="snh:120045390"/>
<dbReference type="GO" id="GO:0007166">
    <property type="term" value="P:cell surface receptor signaling pathway"/>
    <property type="evidence" value="ECO:0007669"/>
    <property type="project" value="TreeGrafter"/>
</dbReference>
<dbReference type="InterPro" id="IPR003599">
    <property type="entry name" value="Ig_sub"/>
</dbReference>
<evidence type="ECO:0000313" key="7">
    <source>
        <dbReference type="Proteomes" id="UP000808372"/>
    </source>
</evidence>
<dbReference type="InterPro" id="IPR032052">
    <property type="entry name" value="Ig_4"/>
</dbReference>
<dbReference type="SMART" id="SM00408">
    <property type="entry name" value="IGc2"/>
    <property type="match status" value="2"/>
</dbReference>
<evidence type="ECO:0000259" key="6">
    <source>
        <dbReference type="PROSITE" id="PS50835"/>
    </source>
</evidence>
<dbReference type="Proteomes" id="UP000808372">
    <property type="component" value="Chromosome 4"/>
</dbReference>
<feature type="signal peptide" evidence="5">
    <location>
        <begin position="1"/>
        <end position="19"/>
    </location>
</feature>
<dbReference type="RefSeq" id="XP_038846192.1">
    <property type="nucleotide sequence ID" value="XM_038990264.1"/>
</dbReference>
<evidence type="ECO:0000256" key="5">
    <source>
        <dbReference type="SAM" id="SignalP"/>
    </source>
</evidence>
<sequence>MMGMTYLFLILAVFSVVVKIQLKPQVSMVLTFKQVYSGDTIILSCDNSTGKVKWFFNKNEDQNQANQTWSIGAASAKNSGSYECEYNGQRSDNFTINVLEYLPPATLSIKSGEPVINIDGSVVLELLVEEESLFGWCCWVYRGGKVQKIKLKESLTTEKHKVLTFQPDKLTENIAIYWCSDTANLRSTPITIKTSDRVVRMMILPGPALLGEKLSLRCVVSGTDRISHTIFYKDTQAISDSSISSYVIDNVTESDQGKYSCQATFTRSDKGKPNTVISTQQELIVSAPPMKAVLSESAGLSCSCSSCPSGASYHWYYKQHNPQWLPKGVSNSYTDSMSAGSYACRAVWKNGRSALSNIHHLTDDVDPRPTVLLITIVVIVLGVVLVIVGAILMYHKRRTDEESIYQDVPLMTVKSQDGGDGGYEELHKKDGTKREGEYDTLNTTPAEPAGGEKTEGAYEALKKGEGKEEEYHTLEEGAAKGGDGGNGGYEALKKSKDGGTGDLYHTLGEKGAKGGDGGDGGYEALKKSQDGGTGDLYHTLGEKGAKGGDGGDGGYEALKKSQDGGTGDLYHTLGEKGAKGGDGGDGGYEALKKSKDGGTEDLLHALGAEGGKE</sequence>
<evidence type="ECO:0000256" key="4">
    <source>
        <dbReference type="SAM" id="Phobius"/>
    </source>
</evidence>
<feature type="domain" description="Ig-like" evidence="6">
    <location>
        <begin position="24"/>
        <end position="95"/>
    </location>
</feature>
<dbReference type="InterPro" id="IPR050488">
    <property type="entry name" value="Ig_Fc_receptor"/>
</dbReference>
<keyword evidence="2" id="KW-1015">Disulfide bond</keyword>
<keyword evidence="4" id="KW-1133">Transmembrane helix</keyword>
<keyword evidence="4" id="KW-0812">Transmembrane</keyword>
<keyword evidence="7" id="KW-1185">Reference proteome</keyword>
<reference evidence="8" key="1">
    <citation type="submission" date="2025-08" db="UniProtKB">
        <authorList>
            <consortium name="RefSeq"/>
        </authorList>
    </citation>
    <scope>IDENTIFICATION</scope>
    <source>
        <tissue evidence="8">White muscle</tissue>
    </source>
</reference>
<dbReference type="GO" id="GO:0009897">
    <property type="term" value="C:external side of plasma membrane"/>
    <property type="evidence" value="ECO:0007669"/>
    <property type="project" value="TreeGrafter"/>
</dbReference>
<proteinExistence type="predicted"/>
<feature type="domain" description="Ig-like" evidence="6">
    <location>
        <begin position="189"/>
        <end position="278"/>
    </location>
</feature>
<dbReference type="PROSITE" id="PS50835">
    <property type="entry name" value="IG_LIKE"/>
    <property type="match status" value="3"/>
</dbReference>
<dbReference type="Gene3D" id="2.60.40.10">
    <property type="entry name" value="Immunoglobulins"/>
    <property type="match status" value="2"/>
</dbReference>
<feature type="compositionally biased region" description="Basic and acidic residues" evidence="3">
    <location>
        <begin position="590"/>
        <end position="603"/>
    </location>
</feature>
<dbReference type="SMART" id="SM00409">
    <property type="entry name" value="IG"/>
    <property type="match status" value="2"/>
</dbReference>
<evidence type="ECO:0000256" key="3">
    <source>
        <dbReference type="SAM" id="MobiDB-lite"/>
    </source>
</evidence>
<feature type="compositionally biased region" description="Basic and acidic residues" evidence="3">
    <location>
        <begin position="424"/>
        <end position="437"/>
    </location>
</feature>
<feature type="compositionally biased region" description="Gly residues" evidence="3">
    <location>
        <begin position="479"/>
        <end position="488"/>
    </location>
</feature>
<accession>A0A8U0QMX0</accession>
<dbReference type="GO" id="GO:0004888">
    <property type="term" value="F:transmembrane signaling receptor activity"/>
    <property type="evidence" value="ECO:0007669"/>
    <property type="project" value="TreeGrafter"/>
</dbReference>
<feature type="region of interest" description="Disordered" evidence="3">
    <location>
        <begin position="416"/>
        <end position="454"/>
    </location>
</feature>
<organism evidence="7 8">
    <name type="scientific">Salvelinus namaycush</name>
    <name type="common">Lake trout</name>
    <name type="synonym">Salmo namaycush</name>
    <dbReference type="NCBI Taxonomy" id="8040"/>
    <lineage>
        <taxon>Eukaryota</taxon>
        <taxon>Metazoa</taxon>
        <taxon>Chordata</taxon>
        <taxon>Craniata</taxon>
        <taxon>Vertebrata</taxon>
        <taxon>Euteleostomi</taxon>
        <taxon>Actinopterygii</taxon>
        <taxon>Neopterygii</taxon>
        <taxon>Teleostei</taxon>
        <taxon>Protacanthopterygii</taxon>
        <taxon>Salmoniformes</taxon>
        <taxon>Salmonidae</taxon>
        <taxon>Salmoninae</taxon>
        <taxon>Salvelinus</taxon>
    </lineage>
</organism>
<keyword evidence="4" id="KW-0472">Membrane</keyword>
<dbReference type="Pfam" id="PF13927">
    <property type="entry name" value="Ig_3"/>
    <property type="match status" value="1"/>
</dbReference>
<feature type="transmembrane region" description="Helical" evidence="4">
    <location>
        <begin position="371"/>
        <end position="394"/>
    </location>
</feature>
<feature type="domain" description="Ig-like" evidence="6">
    <location>
        <begin position="281"/>
        <end position="346"/>
    </location>
</feature>
<keyword evidence="1 5" id="KW-0732">Signal</keyword>
<feature type="chain" id="PRO_5035782266" evidence="5">
    <location>
        <begin position="20"/>
        <end position="613"/>
    </location>
</feature>
<dbReference type="Pfam" id="PF16680">
    <property type="entry name" value="Ig_4"/>
    <property type="match status" value="1"/>
</dbReference>
<gene>
    <name evidence="8" type="primary">LOC120045390</name>
</gene>
<evidence type="ECO:0000256" key="1">
    <source>
        <dbReference type="ARBA" id="ARBA00022729"/>
    </source>
</evidence>
<dbReference type="InterPro" id="IPR013783">
    <property type="entry name" value="Ig-like_fold"/>
</dbReference>
<protein>
    <submittedName>
        <fullName evidence="8">Uncharacterized protein LOC120045390</fullName>
    </submittedName>
</protein>